<dbReference type="EMBL" id="DS469578">
    <property type="protein sequence ID" value="EDO41407.1"/>
    <property type="molecule type" value="Genomic_DNA"/>
</dbReference>
<dbReference type="Gene3D" id="1.10.150.50">
    <property type="entry name" value="Transcription Factor, Ets-1"/>
    <property type="match status" value="1"/>
</dbReference>
<dbReference type="AlphaFoldDB" id="A7S4G0"/>
<reference evidence="2 3" key="1">
    <citation type="journal article" date="2007" name="Science">
        <title>Sea anemone genome reveals ancestral eumetazoan gene repertoire and genomic organization.</title>
        <authorList>
            <person name="Putnam N.H."/>
            <person name="Srivastava M."/>
            <person name="Hellsten U."/>
            <person name="Dirks B."/>
            <person name="Chapman J."/>
            <person name="Salamov A."/>
            <person name="Terry A."/>
            <person name="Shapiro H."/>
            <person name="Lindquist E."/>
            <person name="Kapitonov V.V."/>
            <person name="Jurka J."/>
            <person name="Genikhovich G."/>
            <person name="Grigoriev I.V."/>
            <person name="Lucas S.M."/>
            <person name="Steele R.E."/>
            <person name="Finnerty J.R."/>
            <person name="Technau U."/>
            <person name="Martindale M.Q."/>
            <person name="Rokhsar D.S."/>
        </authorList>
    </citation>
    <scope>NUCLEOTIDE SEQUENCE [LARGE SCALE GENOMIC DNA]</scope>
    <source>
        <strain evidence="3">CH2 X CH6</strain>
    </source>
</reference>
<dbReference type="InterPro" id="IPR006988">
    <property type="entry name" value="Nab_N"/>
</dbReference>
<feature type="non-terminal residue" evidence="2">
    <location>
        <position position="75"/>
    </location>
</feature>
<protein>
    <recommendedName>
        <fullName evidence="1">Nab N-terminal domain-containing protein</fullName>
    </recommendedName>
</protein>
<dbReference type="SUPFAM" id="SSF47769">
    <property type="entry name" value="SAM/Pointed domain"/>
    <property type="match status" value="1"/>
</dbReference>
<evidence type="ECO:0000313" key="2">
    <source>
        <dbReference type="EMBL" id="EDO41407.1"/>
    </source>
</evidence>
<dbReference type="Pfam" id="PF04904">
    <property type="entry name" value="SAM_NCD1"/>
    <property type="match status" value="1"/>
</dbReference>
<feature type="domain" description="Nab N-terminal" evidence="1">
    <location>
        <begin position="7"/>
        <end position="75"/>
    </location>
</feature>
<gene>
    <name evidence="2" type="ORF">NEMVEDRAFT_v1g104202</name>
</gene>
<dbReference type="STRING" id="45351.A7S4G0"/>
<dbReference type="eggNOG" id="KOG3835">
    <property type="taxonomic scope" value="Eukaryota"/>
</dbReference>
<dbReference type="PhylomeDB" id="A7S4G0"/>
<dbReference type="HOGENOM" id="CLU_181154_0_0_1"/>
<sequence>MAAPLAQKECELELFTLLKSANLLDYYQSFIEQGGDDIQQLCDASEDEFKEIIAMVGMSTKPLHVRRLQKSLVDW</sequence>
<name>A7S4G0_NEMVE</name>
<dbReference type="InterPro" id="IPR013761">
    <property type="entry name" value="SAM/pointed_sf"/>
</dbReference>
<keyword evidence="3" id="KW-1185">Reference proteome</keyword>
<accession>A7S4G0</accession>
<dbReference type="GO" id="GO:0005634">
    <property type="term" value="C:nucleus"/>
    <property type="evidence" value="ECO:0007669"/>
    <property type="project" value="InterPro"/>
</dbReference>
<proteinExistence type="predicted"/>
<evidence type="ECO:0000259" key="1">
    <source>
        <dbReference type="Pfam" id="PF04904"/>
    </source>
</evidence>
<dbReference type="PANTHER" id="PTHR12623">
    <property type="entry name" value="NGFI-A BINDING PROTEIN"/>
    <property type="match status" value="1"/>
</dbReference>
<dbReference type="Proteomes" id="UP000001593">
    <property type="component" value="Unassembled WGS sequence"/>
</dbReference>
<dbReference type="InParanoid" id="A7S4G0"/>
<evidence type="ECO:0000313" key="3">
    <source>
        <dbReference type="Proteomes" id="UP000001593"/>
    </source>
</evidence>
<organism evidence="2 3">
    <name type="scientific">Nematostella vectensis</name>
    <name type="common">Starlet sea anemone</name>
    <dbReference type="NCBI Taxonomy" id="45351"/>
    <lineage>
        <taxon>Eukaryota</taxon>
        <taxon>Metazoa</taxon>
        <taxon>Cnidaria</taxon>
        <taxon>Anthozoa</taxon>
        <taxon>Hexacorallia</taxon>
        <taxon>Actiniaria</taxon>
        <taxon>Edwardsiidae</taxon>
        <taxon>Nematostella</taxon>
    </lineage>
</organism>
<dbReference type="InterPro" id="IPR039040">
    <property type="entry name" value="NAB_fam"/>
</dbReference>
<dbReference type="GO" id="GO:0003712">
    <property type="term" value="F:transcription coregulator activity"/>
    <property type="evidence" value="ECO:0007669"/>
    <property type="project" value="InterPro"/>
</dbReference>
<dbReference type="PANTHER" id="PTHR12623:SF10">
    <property type="entry name" value="NGFI-A-BINDING PROTEIN HOMOLOG"/>
    <property type="match status" value="1"/>
</dbReference>
<dbReference type="GO" id="GO:0006355">
    <property type="term" value="P:regulation of DNA-templated transcription"/>
    <property type="evidence" value="ECO:0007669"/>
    <property type="project" value="InterPro"/>
</dbReference>